<keyword evidence="1" id="KW-0812">Transmembrane</keyword>
<reference evidence="2 3" key="1">
    <citation type="submission" date="2019-06" db="EMBL/GenBank/DDBJ databases">
        <authorList>
            <person name="Livingstone P."/>
            <person name="Whitworth D."/>
        </authorList>
    </citation>
    <scope>NUCLEOTIDE SEQUENCE [LARGE SCALE GENOMIC DNA]</scope>
    <source>
        <strain evidence="2 3">AM401</strain>
    </source>
</reference>
<feature type="transmembrane region" description="Helical" evidence="1">
    <location>
        <begin position="42"/>
        <end position="63"/>
    </location>
</feature>
<feature type="transmembrane region" description="Helical" evidence="1">
    <location>
        <begin position="353"/>
        <end position="373"/>
    </location>
</feature>
<dbReference type="Proteomes" id="UP000315369">
    <property type="component" value="Unassembled WGS sequence"/>
</dbReference>
<protein>
    <submittedName>
        <fullName evidence="2">YfhO family protein</fullName>
    </submittedName>
</protein>
<accession>A0A540X6Q0</accession>
<feature type="non-terminal residue" evidence="2">
    <location>
        <position position="1"/>
    </location>
</feature>
<evidence type="ECO:0000313" key="3">
    <source>
        <dbReference type="Proteomes" id="UP000315369"/>
    </source>
</evidence>
<dbReference type="PANTHER" id="PTHR38454">
    <property type="entry name" value="INTEGRAL MEMBRANE PROTEIN-RELATED"/>
    <property type="match status" value="1"/>
</dbReference>
<keyword evidence="3" id="KW-1185">Reference proteome</keyword>
<comment type="caution">
    <text evidence="2">The sequence shown here is derived from an EMBL/GenBank/DDBJ whole genome shotgun (WGS) entry which is preliminary data.</text>
</comment>
<dbReference type="OrthoDB" id="5499987at2"/>
<proteinExistence type="predicted"/>
<dbReference type="AlphaFoldDB" id="A0A540X6Q0"/>
<dbReference type="RefSeq" id="WP_141641435.1">
    <property type="nucleotide sequence ID" value="NZ_VIFM01000015.1"/>
</dbReference>
<name>A0A540X6Q0_9BACT</name>
<organism evidence="2 3">
    <name type="scientific">Myxococcus llanfairpwllgwyngyllgogerychwyrndrobwllllantysiliogogogochensis</name>
    <dbReference type="NCBI Taxonomy" id="2590453"/>
    <lineage>
        <taxon>Bacteria</taxon>
        <taxon>Pseudomonadati</taxon>
        <taxon>Myxococcota</taxon>
        <taxon>Myxococcia</taxon>
        <taxon>Myxococcales</taxon>
        <taxon>Cystobacterineae</taxon>
        <taxon>Myxococcaceae</taxon>
        <taxon>Myxococcus</taxon>
    </lineage>
</organism>
<dbReference type="InterPro" id="IPR018580">
    <property type="entry name" value="Uncharacterised_YfhO"/>
</dbReference>
<dbReference type="Pfam" id="PF09586">
    <property type="entry name" value="YfhO"/>
    <property type="match status" value="1"/>
</dbReference>
<dbReference type="PANTHER" id="PTHR38454:SF1">
    <property type="entry name" value="INTEGRAL MEMBRANE PROTEIN"/>
    <property type="match status" value="1"/>
</dbReference>
<keyword evidence="1" id="KW-1133">Transmembrane helix</keyword>
<sequence length="383" mass="41222">VALVGAAVAVGEALFGAWSRHGLVSRWPQVPAGVVEGLSGNVVRVGVLTAVLALACGLLALFLRARGLREGLLVTLQFGALWWGSEPFYVLAPAELLEVPPPFVEPIRRAVPPEEPVRVSMAVRHLGAWNVPGYDFNERMALRLLTTFQPDTMALWGLESANGYLPGESARVRQLRQDLPRWYGHLAPRLGTLFSVHDTGALAAAALPPSTRIIAQDSLFGTSLVEHPDALPRVYVARPRCVGEPGQALELMRAPVLPPSDVAVVECVGPLPEASEELRGSVRVERPSLEHLRVEVETSEPAVLVVNDAYQPGWTAWVDGSEVPILAANFAVRAVAVPAGQHRVEMLYRTPGLRAGLLVCIGTLLTLCLLGVARRRSPRQVAA</sequence>
<evidence type="ECO:0000313" key="2">
    <source>
        <dbReference type="EMBL" id="TQF16961.1"/>
    </source>
</evidence>
<gene>
    <name evidence="2" type="ORF">FJV41_05965</name>
</gene>
<keyword evidence="1" id="KW-0472">Membrane</keyword>
<evidence type="ECO:0000256" key="1">
    <source>
        <dbReference type="SAM" id="Phobius"/>
    </source>
</evidence>
<dbReference type="EMBL" id="VIFM01000015">
    <property type="protein sequence ID" value="TQF16961.1"/>
    <property type="molecule type" value="Genomic_DNA"/>
</dbReference>